<organism evidence="5 6">
    <name type="scientific">Oharaeibacter diazotrophicus</name>
    <dbReference type="NCBI Taxonomy" id="1920512"/>
    <lineage>
        <taxon>Bacteria</taxon>
        <taxon>Pseudomonadati</taxon>
        <taxon>Pseudomonadota</taxon>
        <taxon>Alphaproteobacteria</taxon>
        <taxon>Hyphomicrobiales</taxon>
        <taxon>Pleomorphomonadaceae</taxon>
        <taxon>Oharaeibacter</taxon>
    </lineage>
</organism>
<dbReference type="GO" id="GO:0051864">
    <property type="term" value="F:histone H3K36 demethylase activity"/>
    <property type="evidence" value="ECO:0007669"/>
    <property type="project" value="TreeGrafter"/>
</dbReference>
<dbReference type="SUPFAM" id="SSF51197">
    <property type="entry name" value="Clavaminate synthase-like"/>
    <property type="match status" value="1"/>
</dbReference>
<dbReference type="Gene3D" id="2.60.120.650">
    <property type="entry name" value="Cupin"/>
    <property type="match status" value="1"/>
</dbReference>
<dbReference type="InterPro" id="IPR036390">
    <property type="entry name" value="WH_DNA-bd_sf"/>
</dbReference>
<evidence type="ECO:0000313" key="5">
    <source>
        <dbReference type="EMBL" id="TDP84970.1"/>
    </source>
</evidence>
<comment type="caution">
    <text evidence="5">The sequence shown here is derived from an EMBL/GenBank/DDBJ whole genome shotgun (WGS) entry which is preliminary data.</text>
</comment>
<protein>
    <submittedName>
        <fullName evidence="5">Cupin superfamily protein</fullName>
    </submittedName>
</protein>
<dbReference type="EMBL" id="SNXY01000007">
    <property type="protein sequence ID" value="TDP84970.1"/>
    <property type="molecule type" value="Genomic_DNA"/>
</dbReference>
<dbReference type="PROSITE" id="PS51184">
    <property type="entry name" value="JMJC"/>
    <property type="match status" value="1"/>
</dbReference>
<dbReference type="RefSeq" id="WP_126540858.1">
    <property type="nucleotide sequence ID" value="NZ_BSPM01000004.1"/>
</dbReference>
<dbReference type="PANTHER" id="PTHR13096:SF8">
    <property type="entry name" value="RIBOSOMAL OXYGENASE 1"/>
    <property type="match status" value="1"/>
</dbReference>
<keyword evidence="3" id="KW-0408">Iron</keyword>
<evidence type="ECO:0000259" key="4">
    <source>
        <dbReference type="PROSITE" id="PS51184"/>
    </source>
</evidence>
<evidence type="ECO:0000256" key="3">
    <source>
        <dbReference type="ARBA" id="ARBA00023004"/>
    </source>
</evidence>
<keyword evidence="2" id="KW-0479">Metal-binding</keyword>
<sequence length="392" mass="42673">MIASLSALLAPHDPAALRAAIRERRPLHLRTGNADLFRALLPWSTFNALLRSERLFDARTRMVRRGRDLPREMWSYVGRDQKRVALPDQLQRFCQEGLSIALNQVHEAVPAVGALVAMLERTFPARVQTNLYASFGRDSAFRAHHDSHDVLVLHLHGTKRWFCYGRRADADAGTPVVADDRLGPALWEEVLEPGDVLYLPRGEVHRAAVEGETSLHLTQGLMWPRGSDLFTWLAGGATAGAAFDDDVPVYAGAAEMADYDRTLRAALHRLVDSFDMAAFLAAFGRERPLHLPFNLGLSTAPEPNCRVQPMTFPDTPLPAEGGASFAFNGGTVTVDAPERAVLAALHAAGAQMVADLPALTGLDPDTVRDTVARLARRSLVLLTEGDDGAASG</sequence>
<proteinExistence type="predicted"/>
<accession>A0A4R6RFE5</accession>
<evidence type="ECO:0000256" key="1">
    <source>
        <dbReference type="ARBA" id="ARBA00001954"/>
    </source>
</evidence>
<dbReference type="AlphaFoldDB" id="A0A4R6RFE5"/>
<dbReference type="OrthoDB" id="479699at2"/>
<dbReference type="Pfam" id="PF08007">
    <property type="entry name" value="JmjC_2"/>
    <property type="match status" value="1"/>
</dbReference>
<reference evidence="5 6" key="1">
    <citation type="submission" date="2019-03" db="EMBL/GenBank/DDBJ databases">
        <title>Genomic Encyclopedia of Type Strains, Phase IV (KMG-IV): sequencing the most valuable type-strain genomes for metagenomic binning, comparative biology and taxonomic classification.</title>
        <authorList>
            <person name="Goeker M."/>
        </authorList>
    </citation>
    <scope>NUCLEOTIDE SEQUENCE [LARGE SCALE GENOMIC DNA]</scope>
    <source>
        <strain evidence="5 6">DSM 102969</strain>
    </source>
</reference>
<evidence type="ECO:0000256" key="2">
    <source>
        <dbReference type="ARBA" id="ARBA00022723"/>
    </source>
</evidence>
<comment type="cofactor">
    <cofactor evidence="1">
        <name>Fe(2+)</name>
        <dbReference type="ChEBI" id="CHEBI:29033"/>
    </cofactor>
</comment>
<dbReference type="PANTHER" id="PTHR13096">
    <property type="entry name" value="MINA53 MYC INDUCED NUCLEAR ANTIGEN"/>
    <property type="match status" value="1"/>
</dbReference>
<dbReference type="InterPro" id="IPR003347">
    <property type="entry name" value="JmjC_dom"/>
</dbReference>
<name>A0A4R6RFE5_9HYPH</name>
<evidence type="ECO:0000313" key="6">
    <source>
        <dbReference type="Proteomes" id="UP000294547"/>
    </source>
</evidence>
<dbReference type="GO" id="GO:0032453">
    <property type="term" value="F:histone H3K4 demethylase activity"/>
    <property type="evidence" value="ECO:0007669"/>
    <property type="project" value="TreeGrafter"/>
</dbReference>
<dbReference type="InterPro" id="IPR039994">
    <property type="entry name" value="NO66-like"/>
</dbReference>
<gene>
    <name evidence="5" type="ORF">EDD54_1814</name>
</gene>
<feature type="domain" description="JmjC" evidence="4">
    <location>
        <begin position="82"/>
        <end position="238"/>
    </location>
</feature>
<dbReference type="GO" id="GO:0046872">
    <property type="term" value="F:metal ion binding"/>
    <property type="evidence" value="ECO:0007669"/>
    <property type="project" value="UniProtKB-KW"/>
</dbReference>
<dbReference type="Proteomes" id="UP000294547">
    <property type="component" value="Unassembled WGS sequence"/>
</dbReference>
<dbReference type="SUPFAM" id="SSF46785">
    <property type="entry name" value="Winged helix' DNA-binding domain"/>
    <property type="match status" value="1"/>
</dbReference>
<keyword evidence="6" id="KW-1185">Reference proteome</keyword>